<sequence length="329" mass="35777">MADVENHPEEMAQVTNVTESINAKLAAQGDFHLRDACHEEDAGRVCESSSKTERLPFECPVLPAVGNAANEKQAVLPICGPPPRPYCHNIKKTVCSPVMGKLTVSGPFTVIAGPTATIDPPNWEALPLKMLGLRLTFTNCTPKDQLTTFRHTENVQQGAQVTKSKTLQTSIKIDQSIGFDFFGDAKTTISFSRSTSITDSSTENYRTEHALEVTQPVTAAANGLTTATHYWIQRDVPIKFKGTVKLDAPLASNMAGVNRISQVLKPEDLVFDFAGIVRDSTFEDTTVAMHYRSMTKAECNASPGLRVSSEPYAKACDKGACRNIAAEVR</sequence>
<dbReference type="Proteomes" id="UP000541185">
    <property type="component" value="Unassembled WGS sequence"/>
</dbReference>
<keyword evidence="2" id="KW-1185">Reference proteome</keyword>
<gene>
    <name evidence="1" type="ORF">HHL11_06890</name>
</gene>
<dbReference type="EMBL" id="JABBFX010000001">
    <property type="protein sequence ID" value="NML43473.1"/>
    <property type="molecule type" value="Genomic_DNA"/>
</dbReference>
<proteinExistence type="predicted"/>
<evidence type="ECO:0000313" key="2">
    <source>
        <dbReference type="Proteomes" id="UP000541185"/>
    </source>
</evidence>
<dbReference type="AlphaFoldDB" id="A0A848H4B2"/>
<accession>A0A848H4B2</accession>
<reference evidence="1 2" key="1">
    <citation type="submission" date="2020-04" db="EMBL/GenBank/DDBJ databases">
        <title>Ramlibacter sp. G-1-2-2 isolated from soil.</title>
        <authorList>
            <person name="Dahal R.H."/>
        </authorList>
    </citation>
    <scope>NUCLEOTIDE SEQUENCE [LARGE SCALE GENOMIC DNA]</scope>
    <source>
        <strain evidence="1 2">G-1-2-2</strain>
    </source>
</reference>
<dbReference type="RefSeq" id="WP_169417677.1">
    <property type="nucleotide sequence ID" value="NZ_JABBFX010000001.1"/>
</dbReference>
<evidence type="ECO:0000313" key="1">
    <source>
        <dbReference type="EMBL" id="NML43473.1"/>
    </source>
</evidence>
<comment type="caution">
    <text evidence="1">The sequence shown here is derived from an EMBL/GenBank/DDBJ whole genome shotgun (WGS) entry which is preliminary data.</text>
</comment>
<dbReference type="Gene3D" id="2.170.15.10">
    <property type="entry name" value="Proaerolysin, chain A, domain 3"/>
    <property type="match status" value="1"/>
</dbReference>
<protein>
    <submittedName>
        <fullName evidence="1">Uncharacterized protein</fullName>
    </submittedName>
</protein>
<organism evidence="1 2">
    <name type="scientific">Ramlibacter agri</name>
    <dbReference type="NCBI Taxonomy" id="2728837"/>
    <lineage>
        <taxon>Bacteria</taxon>
        <taxon>Pseudomonadati</taxon>
        <taxon>Pseudomonadota</taxon>
        <taxon>Betaproteobacteria</taxon>
        <taxon>Burkholderiales</taxon>
        <taxon>Comamonadaceae</taxon>
        <taxon>Ramlibacter</taxon>
    </lineage>
</organism>
<dbReference type="SUPFAM" id="SSF56973">
    <property type="entry name" value="Aerolisin/ETX pore-forming domain"/>
    <property type="match status" value="1"/>
</dbReference>
<name>A0A848H4B2_9BURK</name>